<organism evidence="3">
    <name type="scientific">Cladocopium goreaui</name>
    <dbReference type="NCBI Taxonomy" id="2562237"/>
    <lineage>
        <taxon>Eukaryota</taxon>
        <taxon>Sar</taxon>
        <taxon>Alveolata</taxon>
        <taxon>Dinophyceae</taxon>
        <taxon>Suessiales</taxon>
        <taxon>Symbiodiniaceae</taxon>
        <taxon>Cladocopium</taxon>
    </lineage>
</organism>
<dbReference type="Gene3D" id="1.10.443.10">
    <property type="entry name" value="Intergrase catalytic core"/>
    <property type="match status" value="1"/>
</dbReference>
<dbReference type="GO" id="GO:0015074">
    <property type="term" value="P:DNA integration"/>
    <property type="evidence" value="ECO:0007669"/>
    <property type="project" value="InterPro"/>
</dbReference>
<name>A0A9P1C5Z9_9DINO</name>
<comment type="caution">
    <text evidence="3">The sequence shown here is derived from an EMBL/GenBank/DDBJ whole genome shotgun (WGS) entry which is preliminary data.</text>
</comment>
<evidence type="ECO:0000313" key="3">
    <source>
        <dbReference type="EMBL" id="CAI3984446.1"/>
    </source>
</evidence>
<evidence type="ECO:0000256" key="2">
    <source>
        <dbReference type="SAM" id="MobiDB-lite"/>
    </source>
</evidence>
<dbReference type="CDD" id="cd00397">
    <property type="entry name" value="DNA_BRE_C"/>
    <property type="match status" value="1"/>
</dbReference>
<gene>
    <name evidence="3" type="ORF">C1SCF055_LOCUS11980</name>
</gene>
<feature type="region of interest" description="Disordered" evidence="2">
    <location>
        <begin position="399"/>
        <end position="427"/>
    </location>
</feature>
<feature type="compositionally biased region" description="Low complexity" evidence="2">
    <location>
        <begin position="408"/>
        <end position="420"/>
    </location>
</feature>
<protein>
    <submittedName>
        <fullName evidence="3">Uncharacterized protein</fullName>
    </submittedName>
</protein>
<dbReference type="InterPro" id="IPR011010">
    <property type="entry name" value="DNA_brk_join_enz"/>
</dbReference>
<feature type="compositionally biased region" description="Basic and acidic residues" evidence="2">
    <location>
        <begin position="773"/>
        <end position="785"/>
    </location>
</feature>
<sequence>MSLEEERIHAWFSLARTILSETGWEAAAASEGMQGTLGTLSHRPRPLGGHLIKFDFPSILIEGAATLPPENLLVRPEVRGLLEPEWPQLTSVGDFKFRTLKVFSPGDAMVHQEVRLPILRTCELLFGDSTPARLMSNFFYNPRRCCFQFLGAFLSWALRLSCQLAIAINSLDSKVDLLITKVEQLTLRLEVLEQALERPRVAAPSEPAVSAAGSKSSQYDGLAEQIPPLPGWVLDLCVSLQDCSLTKRERAERAWESGTWARFVLEGQIGVPRPSKPIELPNKIYVVLRAPGYSCPLFCESAATYRAVVREFKGTLSHGLMGPGVDTESEDVEVLVIDADGAVLAHLMPLPDPVPDNFVSFGPDPAQLPEFNGLLQFTREWIAGMQDEQTMAFYSAVEEPQQNGQGDPASPTATAGPKAATKQKAKRTTTAALADQLAQVADVLPQLTKQIMALQRDQEEMRSQMVLQSQAVPPRASQVPVSAPLRSFAKMMGSPPRTKVKMSPPLGAAEKETQEEGLPLEDAEGQLSPGGGFLAQAVLEQSKALTNLVSQLQTGGDPLLDGQAGPSNIALGSRGAQGREKLQMELSTRSGGFFLAVLQNAFKRMRPAAKIPVSIAAAQEMDISMVTYLEKFGGYGQSREMGLVQYCLAHIFDNALQNDMDGVREHIALLMTAVEQAVQDGNKWELAYQLTLLEEPPSQMWAYRHSITQTRLRAFAPLCPQRWATVALAYAKEVDFIQNHKNEMNKRSTPSQPSQEGKEEMQTAGKKKRTAKSGREDGYHDRALTERAPWPDSDEGQKESHAPGPEFDASSLEGRSSSLATALFPIPVPFLGVWDCGLKKMNAAARRLAAKRKLLHVAVMALNFMHDRAPLKSLGLLQRRPALHHIAVYERLMTIIKASVLSEVATIARCGRKSHQLDARIHELYKVLVDEGLTEKSKYHQLSSEAPVDLCNDKAEELRPYRSLDASRLKITGQGQWDCRPFMGSLLYMPFVEPRFNEYDIVPPDDMCPDVRHEDPYEVDKLAKVWDAKGLLRLVPDALAPRDYRFYSRVFNNYKSVLVDRQIGDRRGQNFREGRLGHGPSHDLPTGVSLLQIMPKRFEEGLKGYVTDRRDFYHQFQATWERSLTNVVYPLRPLSGFRELDAFERCLEVFGKKRRKHDRFMSGDFLHGKRRSILVEEGSKVAVSFGSLFQGDHLGVEFACDAHQNLLLHYGLLNPTCRLTASQAILDDTVVEGLVIDDYFVVAKHVLGEALKTCGGHERLVQAKAAYEEQNIYGSDDKDVWGEKVFKVVGAEIDARDELVRKGAVLCGVPADKRMALASVSALVCSWPCTSDSLHPSIVGSLVSALMFRRPLMAILNEVFHVIPAHELDPLRPVLRKLPRKAAQEFALAAALCPIMVSNLAVDVDSKLYATDASNSMGGIASTEVPDHVARFLWRTADKKGANIPILSRIQALIATYEEAPEDSHLMLQPGGDCEQVPRPIGLRFDFIEVFGGAGVVTKYLCQMNVVCAPVMDISFSLQYDLMDVRVVEWLIFMLESKRIHAVLLAPPCTTFSPAAYPPCRSYENPLGFNRSEFKVYHGTKLAHASLCIMFTTMRTDSLGLLEQPRRSKMRWLATWKRLVEMGMEEHFLASCSFGSIHMKEFCFAAVNMQAESLDRPCTRDHNHIKIEGKFTRPSATYVDGLAYELACVFKRNLDAMHKALQATEVAVEGLEDPVSNDVALAYEWKVEDSWRWKGSSHINVLETASTLRLMRRLARGGGDVRATYLGDSHVSRSCMAKGRLMPADHPSRGASIPPPVPASIVKCRDSRQAARAGIELGDGRRTTEATAAARTDLLSVLCNWLAERETAFEDLFLANPPDLDKINQVLTEYGRWLFKKGKPYYHYSETINAVSSRRPILRRALQQAWDLAFMWGSYEPTEHHVGMPFQILLAVLSTMLIWGWTREAACMALAWGSLLRIGEVLNATRKDLILPDDVAGSISYTLLRIKEPKTRFRAARHQAGKMEQPDLISVVQLGFAKLKNSEPLWHLSGATLRHRLEKVLAALGLPYRSGQKPKALTLASLRAGGATWLITATESADLVKRRGRWASHRIMEIYLQEVSAATYLNDLDRHVRQQVLEAMELFPEVLQNANQVLARQLLRRDFPELGTWQEYMTIASRSGTQGEDAIYRMVVCFSVPKDLPRANWASPFYSSLISSATQVICQVLNRPGVKALRDLDANFYIILSLRNFNRGPPMLPADSQDSVSMSISGGDLGLCCWTDYRMEGTKFRFPEYLRCFLKKLSLTADIWDSLDGRRLVPYQCVMQRTEWDQIKDPLAVPWGGGARADCTVIYLVANYPLSKWVITPVINGISRVNPLIIGWVSELPSFLSGLTRSLSHVNHWGELTHNHEPWNEPPSTNPFFWGF</sequence>
<reference evidence="4" key="2">
    <citation type="submission" date="2024-04" db="EMBL/GenBank/DDBJ databases">
        <authorList>
            <person name="Chen Y."/>
            <person name="Shah S."/>
            <person name="Dougan E. K."/>
            <person name="Thang M."/>
            <person name="Chan C."/>
        </authorList>
    </citation>
    <scope>NUCLEOTIDE SEQUENCE [LARGE SCALE GENOMIC DNA]</scope>
</reference>
<evidence type="ECO:0000313" key="4">
    <source>
        <dbReference type="EMBL" id="CAL1137821.1"/>
    </source>
</evidence>
<keyword evidence="1" id="KW-0233">DNA recombination</keyword>
<accession>A0A9P1C5Z9</accession>
<dbReference type="EMBL" id="CAMXCT020000890">
    <property type="protein sequence ID" value="CAL1137821.1"/>
    <property type="molecule type" value="Genomic_DNA"/>
</dbReference>
<evidence type="ECO:0000313" key="5">
    <source>
        <dbReference type="Proteomes" id="UP001152797"/>
    </source>
</evidence>
<dbReference type="Proteomes" id="UP001152797">
    <property type="component" value="Unassembled WGS sequence"/>
</dbReference>
<dbReference type="SUPFAM" id="SSF56349">
    <property type="entry name" value="DNA breaking-rejoining enzymes"/>
    <property type="match status" value="1"/>
</dbReference>
<proteinExistence type="predicted"/>
<dbReference type="OrthoDB" id="416001at2759"/>
<keyword evidence="5" id="KW-1185">Reference proteome</keyword>
<dbReference type="EMBL" id="CAMXCT010000890">
    <property type="protein sequence ID" value="CAI3984446.1"/>
    <property type="molecule type" value="Genomic_DNA"/>
</dbReference>
<dbReference type="InterPro" id="IPR013762">
    <property type="entry name" value="Integrase-like_cat_sf"/>
</dbReference>
<evidence type="ECO:0000256" key="1">
    <source>
        <dbReference type="ARBA" id="ARBA00023172"/>
    </source>
</evidence>
<dbReference type="GO" id="GO:0006310">
    <property type="term" value="P:DNA recombination"/>
    <property type="evidence" value="ECO:0007669"/>
    <property type="project" value="UniProtKB-KW"/>
</dbReference>
<dbReference type="EMBL" id="CAMXCT030000890">
    <property type="protein sequence ID" value="CAL4771758.1"/>
    <property type="molecule type" value="Genomic_DNA"/>
</dbReference>
<feature type="region of interest" description="Disordered" evidence="2">
    <location>
        <begin position="741"/>
        <end position="812"/>
    </location>
</feature>
<reference evidence="3" key="1">
    <citation type="submission" date="2022-10" db="EMBL/GenBank/DDBJ databases">
        <authorList>
            <person name="Chen Y."/>
            <person name="Dougan E. K."/>
            <person name="Chan C."/>
            <person name="Rhodes N."/>
            <person name="Thang M."/>
        </authorList>
    </citation>
    <scope>NUCLEOTIDE SEQUENCE</scope>
</reference>
<dbReference type="GO" id="GO:0003677">
    <property type="term" value="F:DNA binding"/>
    <property type="evidence" value="ECO:0007669"/>
    <property type="project" value="InterPro"/>
</dbReference>
<feature type="region of interest" description="Disordered" evidence="2">
    <location>
        <begin position="489"/>
        <end position="517"/>
    </location>
</feature>